<feature type="domain" description="Protein kinase" evidence="12">
    <location>
        <begin position="274"/>
        <end position="563"/>
    </location>
</feature>
<dbReference type="EC" id="2.7.11.1" evidence="1"/>
<dbReference type="InterPro" id="IPR050236">
    <property type="entry name" value="Ser_Thr_kinase_AGC"/>
</dbReference>
<evidence type="ECO:0000256" key="7">
    <source>
        <dbReference type="ARBA" id="ARBA00047899"/>
    </source>
</evidence>
<dbReference type="SMART" id="SM00220">
    <property type="entry name" value="S_TKc"/>
    <property type="match status" value="1"/>
</dbReference>
<gene>
    <name evidence="13" type="ORF">D9613_008077</name>
</gene>
<feature type="transmembrane region" description="Helical" evidence="10">
    <location>
        <begin position="105"/>
        <end position="130"/>
    </location>
</feature>
<dbReference type="PROSITE" id="PS00108">
    <property type="entry name" value="PROTEIN_KINASE_ST"/>
    <property type="match status" value="1"/>
</dbReference>
<dbReference type="PROSITE" id="PS00107">
    <property type="entry name" value="PROTEIN_KINASE_ATP"/>
    <property type="match status" value="1"/>
</dbReference>
<evidence type="ECO:0000256" key="9">
    <source>
        <dbReference type="PROSITE-ProRule" id="PRU10141"/>
    </source>
</evidence>
<sequence>MRYLSPSLSFSLVVFCLFNVVLAQAPKVVTSPFVMIPGRPHSAHASGVQAANKNGTSVVVRPSSRTQTIYLRPRGSRTKGCNLPASKTLPGLSSSVGIKPALQSLGYLLAATLSSLVFLFSSLDGLWRVLVHTVDQWECLRSDITKTASELAFCVAVFVLSTLWACFLVSRDGLLLATRHTSLFLQQTSLFLQESHLNVKLWFERRRIRQWEREVAQFIRRKLPKKPTPNPRQQVVRHRGIPLFRWTPVEFHRLPEEEAEKAEPTRHMYDPVYFNMVKKLGEGAFGVIYLVQHRISGKLMAMKTLLRRNNKREDVDLEIRAMIRTQGLPWFPELRSTFIDEDQFYILMPYYCRGDLYVYMESLGGCLHRELAKFYLAELFLAIQSLHKMGIVHRDLKPNNLLFGEDRHLVVADFGVAAVFTPEENEEAFLEDEFPLWVESRERDGDDFPFLTPSIDNPHIMMGLYGTSLYAAPEVVEGGDYSYGVDYYSMAVLYHEMVTGYVPTRYGPTRPGTEGDVIILDLDRKDVHLQCMSSTDMHFMEKMLDRDPFARPNVRQMRAHPVLAGIDWEKLSRREVPIPSPVTLRKRVASSLALYPVPTDEYGQF</sequence>
<evidence type="ECO:0000313" key="13">
    <source>
        <dbReference type="EMBL" id="KAF4614081.1"/>
    </source>
</evidence>
<evidence type="ECO:0000256" key="3">
    <source>
        <dbReference type="ARBA" id="ARBA00022679"/>
    </source>
</evidence>
<evidence type="ECO:0000256" key="4">
    <source>
        <dbReference type="ARBA" id="ARBA00022741"/>
    </source>
</evidence>
<dbReference type="PANTHER" id="PTHR24356">
    <property type="entry name" value="SERINE/THREONINE-PROTEIN KINASE"/>
    <property type="match status" value="1"/>
</dbReference>
<reference evidence="13 14" key="1">
    <citation type="submission" date="2019-12" db="EMBL/GenBank/DDBJ databases">
        <authorList>
            <person name="Floudas D."/>
            <person name="Bentzer J."/>
            <person name="Ahren D."/>
            <person name="Johansson T."/>
            <person name="Persson P."/>
            <person name="Tunlid A."/>
        </authorList>
    </citation>
    <scope>NUCLEOTIDE SEQUENCE [LARGE SCALE GENOMIC DNA]</scope>
    <source>
        <strain evidence="13 14">CBS 102.39</strain>
    </source>
</reference>
<evidence type="ECO:0000313" key="14">
    <source>
        <dbReference type="Proteomes" id="UP000521872"/>
    </source>
</evidence>
<dbReference type="Gene3D" id="1.10.510.10">
    <property type="entry name" value="Transferase(Phosphotransferase) domain 1"/>
    <property type="match status" value="1"/>
</dbReference>
<feature type="transmembrane region" description="Helical" evidence="10">
    <location>
        <begin position="151"/>
        <end position="170"/>
    </location>
</feature>
<dbReference type="Proteomes" id="UP000521872">
    <property type="component" value="Unassembled WGS sequence"/>
</dbReference>
<feature type="binding site" evidence="9">
    <location>
        <position position="303"/>
    </location>
    <ligand>
        <name>ATP</name>
        <dbReference type="ChEBI" id="CHEBI:30616"/>
    </ligand>
</feature>
<keyword evidence="10" id="KW-0812">Transmembrane</keyword>
<evidence type="ECO:0000256" key="8">
    <source>
        <dbReference type="ARBA" id="ARBA00048679"/>
    </source>
</evidence>
<keyword evidence="4 9" id="KW-0547">Nucleotide-binding</keyword>
<evidence type="ECO:0000256" key="2">
    <source>
        <dbReference type="ARBA" id="ARBA00022527"/>
    </source>
</evidence>
<comment type="caution">
    <text evidence="13">The sequence shown here is derived from an EMBL/GenBank/DDBJ whole genome shotgun (WGS) entry which is preliminary data.</text>
</comment>
<evidence type="ECO:0000256" key="1">
    <source>
        <dbReference type="ARBA" id="ARBA00012513"/>
    </source>
</evidence>
<evidence type="ECO:0000256" key="10">
    <source>
        <dbReference type="SAM" id="Phobius"/>
    </source>
</evidence>
<dbReference type="GO" id="GO:0004674">
    <property type="term" value="F:protein serine/threonine kinase activity"/>
    <property type="evidence" value="ECO:0007669"/>
    <property type="project" value="UniProtKB-KW"/>
</dbReference>
<dbReference type="SUPFAM" id="SSF56112">
    <property type="entry name" value="Protein kinase-like (PK-like)"/>
    <property type="match status" value="1"/>
</dbReference>
<keyword evidence="3" id="KW-0808">Transferase</keyword>
<evidence type="ECO:0000256" key="6">
    <source>
        <dbReference type="ARBA" id="ARBA00022840"/>
    </source>
</evidence>
<dbReference type="InterPro" id="IPR017441">
    <property type="entry name" value="Protein_kinase_ATP_BS"/>
</dbReference>
<keyword evidence="14" id="KW-1185">Reference proteome</keyword>
<evidence type="ECO:0000259" key="12">
    <source>
        <dbReference type="PROSITE" id="PS50011"/>
    </source>
</evidence>
<dbReference type="GO" id="GO:0005524">
    <property type="term" value="F:ATP binding"/>
    <property type="evidence" value="ECO:0007669"/>
    <property type="project" value="UniProtKB-UniRule"/>
</dbReference>
<keyword evidence="10" id="KW-1133">Transmembrane helix</keyword>
<keyword evidence="6 9" id="KW-0067">ATP-binding</keyword>
<evidence type="ECO:0000256" key="11">
    <source>
        <dbReference type="SAM" id="SignalP"/>
    </source>
</evidence>
<dbReference type="EMBL" id="JAACJL010000045">
    <property type="protein sequence ID" value="KAF4614081.1"/>
    <property type="molecule type" value="Genomic_DNA"/>
</dbReference>
<keyword evidence="11" id="KW-0732">Signal</keyword>
<organism evidence="13 14">
    <name type="scientific">Agrocybe pediades</name>
    <dbReference type="NCBI Taxonomy" id="84607"/>
    <lineage>
        <taxon>Eukaryota</taxon>
        <taxon>Fungi</taxon>
        <taxon>Dikarya</taxon>
        <taxon>Basidiomycota</taxon>
        <taxon>Agaricomycotina</taxon>
        <taxon>Agaricomycetes</taxon>
        <taxon>Agaricomycetidae</taxon>
        <taxon>Agaricales</taxon>
        <taxon>Agaricineae</taxon>
        <taxon>Strophariaceae</taxon>
        <taxon>Agrocybe</taxon>
    </lineage>
</organism>
<protein>
    <recommendedName>
        <fullName evidence="1">non-specific serine/threonine protein kinase</fullName>
        <ecNumber evidence="1">2.7.11.1</ecNumber>
    </recommendedName>
</protein>
<name>A0A8H4VKD9_9AGAR</name>
<dbReference type="InterPro" id="IPR000719">
    <property type="entry name" value="Prot_kinase_dom"/>
</dbReference>
<dbReference type="AlphaFoldDB" id="A0A8H4VKD9"/>
<keyword evidence="10" id="KW-0472">Membrane</keyword>
<dbReference type="InterPro" id="IPR008271">
    <property type="entry name" value="Ser/Thr_kinase_AS"/>
</dbReference>
<comment type="catalytic activity">
    <reaction evidence="7">
        <text>L-threonyl-[protein] + ATP = O-phospho-L-threonyl-[protein] + ADP + H(+)</text>
        <dbReference type="Rhea" id="RHEA:46608"/>
        <dbReference type="Rhea" id="RHEA-COMP:11060"/>
        <dbReference type="Rhea" id="RHEA-COMP:11605"/>
        <dbReference type="ChEBI" id="CHEBI:15378"/>
        <dbReference type="ChEBI" id="CHEBI:30013"/>
        <dbReference type="ChEBI" id="CHEBI:30616"/>
        <dbReference type="ChEBI" id="CHEBI:61977"/>
        <dbReference type="ChEBI" id="CHEBI:456216"/>
        <dbReference type="EC" id="2.7.11.1"/>
    </reaction>
</comment>
<accession>A0A8H4VKD9</accession>
<feature type="signal peptide" evidence="11">
    <location>
        <begin position="1"/>
        <end position="23"/>
    </location>
</feature>
<evidence type="ECO:0000256" key="5">
    <source>
        <dbReference type="ARBA" id="ARBA00022777"/>
    </source>
</evidence>
<proteinExistence type="predicted"/>
<dbReference type="PROSITE" id="PS50011">
    <property type="entry name" value="PROTEIN_KINASE_DOM"/>
    <property type="match status" value="1"/>
</dbReference>
<dbReference type="Pfam" id="PF00069">
    <property type="entry name" value="Pkinase"/>
    <property type="match status" value="1"/>
</dbReference>
<dbReference type="InterPro" id="IPR011009">
    <property type="entry name" value="Kinase-like_dom_sf"/>
</dbReference>
<feature type="chain" id="PRO_5034832917" description="non-specific serine/threonine protein kinase" evidence="11">
    <location>
        <begin position="24"/>
        <end position="605"/>
    </location>
</feature>
<keyword evidence="5" id="KW-0418">Kinase</keyword>
<comment type="catalytic activity">
    <reaction evidence="8">
        <text>L-seryl-[protein] + ATP = O-phospho-L-seryl-[protein] + ADP + H(+)</text>
        <dbReference type="Rhea" id="RHEA:17989"/>
        <dbReference type="Rhea" id="RHEA-COMP:9863"/>
        <dbReference type="Rhea" id="RHEA-COMP:11604"/>
        <dbReference type="ChEBI" id="CHEBI:15378"/>
        <dbReference type="ChEBI" id="CHEBI:29999"/>
        <dbReference type="ChEBI" id="CHEBI:30616"/>
        <dbReference type="ChEBI" id="CHEBI:83421"/>
        <dbReference type="ChEBI" id="CHEBI:456216"/>
        <dbReference type="EC" id="2.7.11.1"/>
    </reaction>
</comment>
<keyword evidence="2" id="KW-0723">Serine/threonine-protein kinase</keyword>
<dbReference type="Gene3D" id="3.30.200.20">
    <property type="entry name" value="Phosphorylase Kinase, domain 1"/>
    <property type="match status" value="1"/>
</dbReference>